<evidence type="ECO:0000256" key="1">
    <source>
        <dbReference type="SAM" id="MobiDB-lite"/>
    </source>
</evidence>
<comment type="caution">
    <text evidence="3">The sequence shown here is derived from an EMBL/GenBank/DDBJ whole genome shotgun (WGS) entry which is preliminary data.</text>
</comment>
<reference evidence="3 4" key="1">
    <citation type="submission" date="2017-04" db="EMBL/GenBank/DDBJ databases">
        <title>Comparative genome analysis of Subtercola boreus.</title>
        <authorList>
            <person name="Cho Y.-J."/>
            <person name="Cho A."/>
            <person name="Kim O.-S."/>
            <person name="Lee J.-I."/>
        </authorList>
    </citation>
    <scope>NUCLEOTIDE SEQUENCE [LARGE SCALE GENOMIC DNA]</scope>
    <source>
        <strain evidence="3 4">P27444</strain>
    </source>
</reference>
<keyword evidence="2" id="KW-0812">Transmembrane</keyword>
<dbReference type="OrthoDB" id="5119509at2"/>
<name>A0A3E0VTS4_9MICO</name>
<protein>
    <submittedName>
        <fullName evidence="3">Uncharacterized protein</fullName>
    </submittedName>
</protein>
<dbReference type="AlphaFoldDB" id="A0A3E0VTS4"/>
<evidence type="ECO:0000313" key="3">
    <source>
        <dbReference type="EMBL" id="RFA13030.1"/>
    </source>
</evidence>
<feature type="compositionally biased region" description="Basic and acidic residues" evidence="1">
    <location>
        <begin position="83"/>
        <end position="99"/>
    </location>
</feature>
<keyword evidence="2" id="KW-1133">Transmembrane helix</keyword>
<dbReference type="EMBL" id="NBXA01000020">
    <property type="protein sequence ID" value="RFA13030.1"/>
    <property type="molecule type" value="Genomic_DNA"/>
</dbReference>
<feature type="region of interest" description="Disordered" evidence="1">
    <location>
        <begin position="76"/>
        <end position="101"/>
    </location>
</feature>
<dbReference type="Proteomes" id="UP000256709">
    <property type="component" value="Unassembled WGS sequence"/>
</dbReference>
<gene>
    <name evidence="3" type="ORF">B7R21_09305</name>
</gene>
<sequence>MTWWSWIVIWAVLVLAMLGTYALLGWRLFKKASVVLGELSQLGSQVGSIQDNVEKLTPEPSDNAILLGYAEMHHRRDAHRRRRADEKELRREKRLERGKLLTTSDYTQRTWPHAR</sequence>
<keyword evidence="2" id="KW-0472">Membrane</keyword>
<evidence type="ECO:0000256" key="2">
    <source>
        <dbReference type="SAM" id="Phobius"/>
    </source>
</evidence>
<dbReference type="RefSeq" id="WP_116282972.1">
    <property type="nucleotide sequence ID" value="NZ_NBXA01000020.1"/>
</dbReference>
<feature type="transmembrane region" description="Helical" evidence="2">
    <location>
        <begin position="6"/>
        <end position="24"/>
    </location>
</feature>
<proteinExistence type="predicted"/>
<accession>A0A3E0VTS4</accession>
<organism evidence="3 4">
    <name type="scientific">Subtercola boreus</name>
    <dbReference type="NCBI Taxonomy" id="120213"/>
    <lineage>
        <taxon>Bacteria</taxon>
        <taxon>Bacillati</taxon>
        <taxon>Actinomycetota</taxon>
        <taxon>Actinomycetes</taxon>
        <taxon>Micrococcales</taxon>
        <taxon>Microbacteriaceae</taxon>
        <taxon>Subtercola</taxon>
    </lineage>
</organism>
<evidence type="ECO:0000313" key="4">
    <source>
        <dbReference type="Proteomes" id="UP000256709"/>
    </source>
</evidence>